<keyword evidence="3 8" id="KW-0418">Kinase</keyword>
<feature type="transmembrane region" description="Helical" evidence="6">
    <location>
        <begin position="432"/>
        <end position="451"/>
    </location>
</feature>
<evidence type="ECO:0000256" key="5">
    <source>
        <dbReference type="SAM" id="MobiDB-lite"/>
    </source>
</evidence>
<evidence type="ECO:0000313" key="8">
    <source>
        <dbReference type="EMBL" id="EAQ82271.1"/>
    </source>
</evidence>
<sequence>MVDDSKRIEIRARVNLLLDLHAANKTTIETQLQAIYFDQELEYAQKYLKIRLESVERSQSDGSDAEVAESDRPETRENSGDQQPDLADDAGDAWTVVDRENAIHNVQPLHLRRGQNRFFKGTSKDAKITMFVKYLRKTDSITQAQQVAEVLNEYRRFNVFRDPNVVMVYDAGIVRNKLDEEFPFVAMEYIEGVNLLEWMEERISQRLRPSQREAAEVVQVVAATLQRMLDAPKQWIKSGYGDSAKGELMHLDLKPDNIMIVRQADDSVREASQRTLKLVDFGSAGVAESATGIGAEGYQAPERMINKANREAPNPHWDIYSLGGILYYLVTGKTPVSPYDQSWWNKWSQEIELGDDDLTLICKKCLAYDPAKRYVSPGQLAEDLHAWITDLPLPHVRKNDYTWWGKETLLFKRCAARDTMSDQFRLLSQTSWVLACLTGIGALGYLFLIAFHNTPGSAFEIVGNWVTLLFFPVVALFAYFSRFRESARPILLPVIAYVLAITLIAKVFAPRDSTGVITAEAIPQITAYFVLFNGVVNVFYANLAKFPWWAKCVPWGLILLSALFHVYSENSMLRQVSPAFHWGGQAVTCIMFAIFASQLAAEGENR</sequence>
<dbReference type="PROSITE" id="PS50011">
    <property type="entry name" value="PROTEIN_KINASE_DOM"/>
    <property type="match status" value="1"/>
</dbReference>
<dbReference type="SMART" id="SM00220">
    <property type="entry name" value="S_TKc"/>
    <property type="match status" value="1"/>
</dbReference>
<keyword evidence="2" id="KW-0547">Nucleotide-binding</keyword>
<dbReference type="SUPFAM" id="SSF56112">
    <property type="entry name" value="Protein kinase-like (PK-like)"/>
    <property type="match status" value="1"/>
</dbReference>
<reference evidence="8 9" key="1">
    <citation type="submission" date="2006-02" db="EMBL/GenBank/DDBJ databases">
        <authorList>
            <person name="Amann R."/>
            <person name="Ferriera S."/>
            <person name="Johnson J."/>
            <person name="Kravitz S."/>
            <person name="Halpern A."/>
            <person name="Remington K."/>
            <person name="Beeson K."/>
            <person name="Tran B."/>
            <person name="Rogers Y.-H."/>
            <person name="Friedman R."/>
            <person name="Venter J.C."/>
        </authorList>
    </citation>
    <scope>NUCLEOTIDE SEQUENCE [LARGE SCALE GENOMIC DNA]</scope>
    <source>
        <strain evidence="8 9">DSM 3645</strain>
    </source>
</reference>
<keyword evidence="4" id="KW-0067">ATP-binding</keyword>
<evidence type="ECO:0000313" key="9">
    <source>
        <dbReference type="Proteomes" id="UP000004358"/>
    </source>
</evidence>
<feature type="compositionally biased region" description="Basic and acidic residues" evidence="5">
    <location>
        <begin position="69"/>
        <end position="79"/>
    </location>
</feature>
<dbReference type="InterPro" id="IPR008271">
    <property type="entry name" value="Ser/Thr_kinase_AS"/>
</dbReference>
<protein>
    <submittedName>
        <fullName evidence="8">Tyrosine protein kinase:Serine/threonine protein kinase:PASTA</fullName>
    </submittedName>
</protein>
<dbReference type="PANTHER" id="PTHR43289">
    <property type="entry name" value="MITOGEN-ACTIVATED PROTEIN KINASE KINASE KINASE 20-RELATED"/>
    <property type="match status" value="1"/>
</dbReference>
<evidence type="ECO:0000256" key="2">
    <source>
        <dbReference type="ARBA" id="ARBA00022741"/>
    </source>
</evidence>
<keyword evidence="6" id="KW-1133">Transmembrane helix</keyword>
<feature type="transmembrane region" description="Helical" evidence="6">
    <location>
        <begin position="521"/>
        <end position="541"/>
    </location>
</feature>
<dbReference type="GO" id="GO:0005524">
    <property type="term" value="F:ATP binding"/>
    <property type="evidence" value="ECO:0007669"/>
    <property type="project" value="UniProtKB-KW"/>
</dbReference>
<comment type="caution">
    <text evidence="8">The sequence shown here is derived from an EMBL/GenBank/DDBJ whole genome shotgun (WGS) entry which is preliminary data.</text>
</comment>
<dbReference type="InterPro" id="IPR011009">
    <property type="entry name" value="Kinase-like_dom_sf"/>
</dbReference>
<feature type="transmembrane region" description="Helical" evidence="6">
    <location>
        <begin position="490"/>
        <end position="509"/>
    </location>
</feature>
<dbReference type="RefSeq" id="WP_002650113.1">
    <property type="nucleotide sequence ID" value="NZ_AANZ01000002.1"/>
</dbReference>
<proteinExistence type="predicted"/>
<organism evidence="8 9">
    <name type="scientific">Blastopirellula marina DSM 3645</name>
    <dbReference type="NCBI Taxonomy" id="314230"/>
    <lineage>
        <taxon>Bacteria</taxon>
        <taxon>Pseudomonadati</taxon>
        <taxon>Planctomycetota</taxon>
        <taxon>Planctomycetia</taxon>
        <taxon>Pirellulales</taxon>
        <taxon>Pirellulaceae</taxon>
        <taxon>Blastopirellula</taxon>
    </lineage>
</organism>
<evidence type="ECO:0000256" key="4">
    <source>
        <dbReference type="ARBA" id="ARBA00022840"/>
    </source>
</evidence>
<dbReference type="PANTHER" id="PTHR43289:SF6">
    <property type="entry name" value="SERINE_THREONINE-PROTEIN KINASE NEKL-3"/>
    <property type="match status" value="1"/>
</dbReference>
<dbReference type="Proteomes" id="UP000004358">
    <property type="component" value="Unassembled WGS sequence"/>
</dbReference>
<dbReference type="OrthoDB" id="9813021at2"/>
<feature type="transmembrane region" description="Helical" evidence="6">
    <location>
        <begin position="579"/>
        <end position="601"/>
    </location>
</feature>
<keyword evidence="8" id="KW-0723">Serine/threonine-protein kinase</keyword>
<feature type="domain" description="Protein kinase" evidence="7">
    <location>
        <begin position="53"/>
        <end position="388"/>
    </location>
</feature>
<dbReference type="GO" id="GO:0004674">
    <property type="term" value="F:protein serine/threonine kinase activity"/>
    <property type="evidence" value="ECO:0007669"/>
    <property type="project" value="UniProtKB-KW"/>
</dbReference>
<feature type="transmembrane region" description="Helical" evidence="6">
    <location>
        <begin position="457"/>
        <end position="478"/>
    </location>
</feature>
<accession>A3ZMU5</accession>
<dbReference type="STRING" id="314230.DSM3645_01115"/>
<evidence type="ECO:0000256" key="1">
    <source>
        <dbReference type="ARBA" id="ARBA00022679"/>
    </source>
</evidence>
<gene>
    <name evidence="8" type="ORF">DSM3645_01115</name>
</gene>
<evidence type="ECO:0000259" key="7">
    <source>
        <dbReference type="PROSITE" id="PS50011"/>
    </source>
</evidence>
<dbReference type="Pfam" id="PF00069">
    <property type="entry name" value="Pkinase"/>
    <property type="match status" value="1"/>
</dbReference>
<feature type="transmembrane region" description="Helical" evidence="6">
    <location>
        <begin position="548"/>
        <end position="567"/>
    </location>
</feature>
<dbReference type="EMBL" id="AANZ01000002">
    <property type="protein sequence ID" value="EAQ82271.1"/>
    <property type="molecule type" value="Genomic_DNA"/>
</dbReference>
<keyword evidence="1" id="KW-0808">Transferase</keyword>
<keyword evidence="6" id="KW-0472">Membrane</keyword>
<dbReference type="AlphaFoldDB" id="A3ZMU5"/>
<dbReference type="PROSITE" id="PS00108">
    <property type="entry name" value="PROTEIN_KINASE_ST"/>
    <property type="match status" value="1"/>
</dbReference>
<evidence type="ECO:0000256" key="6">
    <source>
        <dbReference type="SAM" id="Phobius"/>
    </source>
</evidence>
<feature type="region of interest" description="Disordered" evidence="5">
    <location>
        <begin position="59"/>
        <end position="89"/>
    </location>
</feature>
<evidence type="ECO:0000256" key="3">
    <source>
        <dbReference type="ARBA" id="ARBA00022777"/>
    </source>
</evidence>
<keyword evidence="6" id="KW-0812">Transmembrane</keyword>
<name>A3ZMU5_9BACT</name>
<dbReference type="Gene3D" id="1.10.510.10">
    <property type="entry name" value="Transferase(Phosphotransferase) domain 1"/>
    <property type="match status" value="1"/>
</dbReference>
<dbReference type="HOGENOM" id="CLU_450319_0_0_0"/>
<dbReference type="InterPro" id="IPR000719">
    <property type="entry name" value="Prot_kinase_dom"/>
</dbReference>